<proteinExistence type="predicted"/>
<name>A0A7M2WUK2_9BACT</name>
<protein>
    <submittedName>
        <fullName evidence="1">Uncharacterized protein</fullName>
    </submittedName>
</protein>
<reference evidence="1 2" key="1">
    <citation type="submission" date="2020-10" db="EMBL/GenBank/DDBJ databases">
        <title>Wide distribution of Phycisphaera-like planctomycetes from WD2101 soil group in peatlands and genome analysis of the first cultivated representative.</title>
        <authorList>
            <person name="Dedysh S.N."/>
            <person name="Beletsky A.V."/>
            <person name="Ivanova A."/>
            <person name="Kulichevskaya I.S."/>
            <person name="Suzina N.E."/>
            <person name="Philippov D.A."/>
            <person name="Rakitin A.L."/>
            <person name="Mardanov A.V."/>
            <person name="Ravin N.V."/>
        </authorList>
    </citation>
    <scope>NUCLEOTIDE SEQUENCE [LARGE SCALE GENOMIC DNA]</scope>
    <source>
        <strain evidence="1 2">M1803</strain>
    </source>
</reference>
<dbReference type="RefSeq" id="WP_206291465.1">
    <property type="nucleotide sequence ID" value="NZ_CP063458.1"/>
</dbReference>
<evidence type="ECO:0000313" key="2">
    <source>
        <dbReference type="Proteomes" id="UP000593765"/>
    </source>
</evidence>
<dbReference type="AlphaFoldDB" id="A0A7M2WUK2"/>
<dbReference type="EMBL" id="CP063458">
    <property type="protein sequence ID" value="QOV88481.1"/>
    <property type="molecule type" value="Genomic_DNA"/>
</dbReference>
<sequence>MISTRSLHILPDIEPLRRVCQAVATLDAVLSPEWEFRYYTYQRSWDANQQLASMRDEMGDEWFLLFSPAGAILKGYVPDSAMAETVHERGAAWPGVLDAVPPALGEILHDPRLGGPRATFCVWRQRQDKSWYRGRVQFPSGPDPDGSEHLMTVLDGDPVSYTRWAEQYYEIEIPFIEVRRIYMHRPMTEEMARALNPNTDWGSLIDELQKIGYPTAPEPKT</sequence>
<evidence type="ECO:0000313" key="1">
    <source>
        <dbReference type="EMBL" id="QOV88481.1"/>
    </source>
</evidence>
<organism evidence="1 2">
    <name type="scientific">Humisphaera borealis</name>
    <dbReference type="NCBI Taxonomy" id="2807512"/>
    <lineage>
        <taxon>Bacteria</taxon>
        <taxon>Pseudomonadati</taxon>
        <taxon>Planctomycetota</taxon>
        <taxon>Phycisphaerae</taxon>
        <taxon>Tepidisphaerales</taxon>
        <taxon>Tepidisphaeraceae</taxon>
        <taxon>Humisphaera</taxon>
    </lineage>
</organism>
<dbReference type="KEGG" id="hbs:IPV69_19850"/>
<accession>A0A7M2WUK2</accession>
<dbReference type="Proteomes" id="UP000593765">
    <property type="component" value="Chromosome"/>
</dbReference>
<gene>
    <name evidence="1" type="ORF">IPV69_19850</name>
</gene>
<keyword evidence="2" id="KW-1185">Reference proteome</keyword>